<dbReference type="Pfam" id="PF00005">
    <property type="entry name" value="ABC_tran"/>
    <property type="match status" value="2"/>
</dbReference>
<gene>
    <name evidence="11" type="ORF">SAMN05216289_15010</name>
</gene>
<dbReference type="Gene3D" id="3.40.1710.10">
    <property type="entry name" value="abc type-2 transporter like domain"/>
    <property type="match status" value="1"/>
</dbReference>
<keyword evidence="12" id="KW-1185">Reference proteome</keyword>
<feature type="region of interest" description="Disordered" evidence="7">
    <location>
        <begin position="582"/>
        <end position="617"/>
    </location>
</feature>
<dbReference type="GO" id="GO:0140359">
    <property type="term" value="F:ABC-type transporter activity"/>
    <property type="evidence" value="ECO:0007669"/>
    <property type="project" value="InterPro"/>
</dbReference>
<keyword evidence="2 8" id="KW-0812">Transmembrane</keyword>
<organism evidence="11 12">
    <name type="scientific">Dokdonella immobilis</name>
    <dbReference type="NCBI Taxonomy" id="578942"/>
    <lineage>
        <taxon>Bacteria</taxon>
        <taxon>Pseudomonadati</taxon>
        <taxon>Pseudomonadota</taxon>
        <taxon>Gammaproteobacteria</taxon>
        <taxon>Lysobacterales</taxon>
        <taxon>Rhodanobacteraceae</taxon>
        <taxon>Dokdonella</taxon>
    </lineage>
</organism>
<feature type="domain" description="ABC transporter" evidence="9">
    <location>
        <begin position="338"/>
        <end position="567"/>
    </location>
</feature>
<dbReference type="AlphaFoldDB" id="A0A1I5B401"/>
<dbReference type="EMBL" id="FOVF01000050">
    <property type="protein sequence ID" value="SFN69413.1"/>
    <property type="molecule type" value="Genomic_DNA"/>
</dbReference>
<evidence type="ECO:0000256" key="4">
    <source>
        <dbReference type="ARBA" id="ARBA00022840"/>
    </source>
</evidence>
<evidence type="ECO:0000259" key="9">
    <source>
        <dbReference type="PROSITE" id="PS50893"/>
    </source>
</evidence>
<feature type="transmembrane region" description="Helical" evidence="8">
    <location>
        <begin position="798"/>
        <end position="821"/>
    </location>
</feature>
<dbReference type="InterPro" id="IPR027417">
    <property type="entry name" value="P-loop_NTPase"/>
</dbReference>
<dbReference type="SUPFAM" id="SSF52540">
    <property type="entry name" value="P-loop containing nucleoside triphosphate hydrolases"/>
    <property type="match status" value="2"/>
</dbReference>
<feature type="domain" description="ABC transmembrane type-2" evidence="10">
    <location>
        <begin position="753"/>
        <end position="991"/>
    </location>
</feature>
<dbReference type="GO" id="GO:0005524">
    <property type="term" value="F:ATP binding"/>
    <property type="evidence" value="ECO:0007669"/>
    <property type="project" value="UniProtKB-KW"/>
</dbReference>
<dbReference type="InterPro" id="IPR013525">
    <property type="entry name" value="ABC2_TM"/>
</dbReference>
<dbReference type="PROSITE" id="PS00211">
    <property type="entry name" value="ABC_TRANSPORTER_1"/>
    <property type="match status" value="1"/>
</dbReference>
<keyword evidence="3" id="KW-0547">Nucleotide-binding</keyword>
<dbReference type="STRING" id="578942.SAMN05216289_15010"/>
<proteinExistence type="predicted"/>
<keyword evidence="6 8" id="KW-0472">Membrane</keyword>
<dbReference type="Proteomes" id="UP000198575">
    <property type="component" value="Unassembled WGS sequence"/>
</dbReference>
<evidence type="ECO:0000313" key="11">
    <source>
        <dbReference type="EMBL" id="SFN69413.1"/>
    </source>
</evidence>
<dbReference type="GO" id="GO:0016020">
    <property type="term" value="C:membrane"/>
    <property type="evidence" value="ECO:0007669"/>
    <property type="project" value="UniProtKB-SubCell"/>
</dbReference>
<dbReference type="InterPro" id="IPR047817">
    <property type="entry name" value="ABC2_TM_bact-type"/>
</dbReference>
<evidence type="ECO:0000256" key="3">
    <source>
        <dbReference type="ARBA" id="ARBA00022741"/>
    </source>
</evidence>
<name>A0A1I5B401_9GAMM</name>
<feature type="transmembrane region" description="Helical" evidence="8">
    <location>
        <begin position="966"/>
        <end position="985"/>
    </location>
</feature>
<dbReference type="PROSITE" id="PS50893">
    <property type="entry name" value="ABC_TRANSPORTER_2"/>
    <property type="match status" value="2"/>
</dbReference>
<reference evidence="11 12" key="1">
    <citation type="submission" date="2016-10" db="EMBL/GenBank/DDBJ databases">
        <authorList>
            <person name="de Groot N.N."/>
        </authorList>
    </citation>
    <scope>NUCLEOTIDE SEQUENCE [LARGE SCALE GENOMIC DNA]</scope>
    <source>
        <strain evidence="11 12">CGMCC 1.7659</strain>
    </source>
</reference>
<evidence type="ECO:0000313" key="12">
    <source>
        <dbReference type="Proteomes" id="UP000198575"/>
    </source>
</evidence>
<dbReference type="GO" id="GO:0016887">
    <property type="term" value="F:ATP hydrolysis activity"/>
    <property type="evidence" value="ECO:0007669"/>
    <property type="project" value="InterPro"/>
</dbReference>
<evidence type="ECO:0000256" key="7">
    <source>
        <dbReference type="SAM" id="MobiDB-lite"/>
    </source>
</evidence>
<dbReference type="PANTHER" id="PTHR43038:SF3">
    <property type="entry name" value="ABC TRANSPORTER G FAMILY MEMBER 20 ISOFORM X1"/>
    <property type="match status" value="1"/>
</dbReference>
<dbReference type="InterPro" id="IPR003593">
    <property type="entry name" value="AAA+_ATPase"/>
</dbReference>
<evidence type="ECO:0000256" key="1">
    <source>
        <dbReference type="ARBA" id="ARBA00004141"/>
    </source>
</evidence>
<feature type="transmembrane region" description="Helical" evidence="8">
    <location>
        <begin position="878"/>
        <end position="901"/>
    </location>
</feature>
<dbReference type="PANTHER" id="PTHR43038">
    <property type="entry name" value="ATP-BINDING CASSETTE, SUB-FAMILY H, MEMBER 1"/>
    <property type="match status" value="1"/>
</dbReference>
<evidence type="ECO:0000256" key="5">
    <source>
        <dbReference type="ARBA" id="ARBA00022989"/>
    </source>
</evidence>
<feature type="transmembrane region" description="Helical" evidence="8">
    <location>
        <begin position="907"/>
        <end position="928"/>
    </location>
</feature>
<dbReference type="PROSITE" id="PS51012">
    <property type="entry name" value="ABC_TM2"/>
    <property type="match status" value="1"/>
</dbReference>
<dbReference type="SMART" id="SM00382">
    <property type="entry name" value="AAA"/>
    <property type="match status" value="2"/>
</dbReference>
<dbReference type="CDD" id="cd03230">
    <property type="entry name" value="ABC_DR_subfamily_A"/>
    <property type="match status" value="2"/>
</dbReference>
<protein>
    <submittedName>
        <fullName evidence="11">ABC-type multidrug transport system, ATPase component</fullName>
    </submittedName>
</protein>
<feature type="transmembrane region" description="Helical" evidence="8">
    <location>
        <begin position="850"/>
        <end position="871"/>
    </location>
</feature>
<evidence type="ECO:0000256" key="8">
    <source>
        <dbReference type="SAM" id="Phobius"/>
    </source>
</evidence>
<dbReference type="InterPro" id="IPR003439">
    <property type="entry name" value="ABC_transporter-like_ATP-bd"/>
</dbReference>
<dbReference type="Pfam" id="PF12698">
    <property type="entry name" value="ABC2_membrane_3"/>
    <property type="match status" value="1"/>
</dbReference>
<evidence type="ECO:0000256" key="2">
    <source>
        <dbReference type="ARBA" id="ARBA00022692"/>
    </source>
</evidence>
<dbReference type="InterPro" id="IPR017871">
    <property type="entry name" value="ABC_transporter-like_CS"/>
</dbReference>
<dbReference type="RefSeq" id="WP_245778999.1">
    <property type="nucleotide sequence ID" value="NZ_FOVF01000050.1"/>
</dbReference>
<sequence length="994" mass="107655">MDANPGQGPSQEDAAVVVVDGVVKAFGDLRALRGIDAQIRPGRLTGLVGPDGAGKTTLMRIMAGLMAPTAGRVTLCGLAVAHEGEAVHAITGYMPQRFGLYEDLTVLQNMSLYAELRGMNRRQHGDVFERLLDFTRLQPFTGRLAGKLSGGMKQKLGLACALMATPRVLLLDEPGVGVDPVSRQDLWRMVKALTDDGMAVVWSTAYLDEAERCEHVLLLNEGTLEFDGPPSALTGRLHDRSFRIDEVAGERRAVLARALDLESVCDGVIQGAAVRVVIRENADRGPLEQLAAEVGGSLDAVPPRFEDAFVDLLGGGPGGTSELAERMQAVELDSEIAVSCQHLTKRFGDFAATDDVSFEVRRGEIFGLLGPNGAGKSTTFKMLCGLLTPSSGEAHVAGHNLRSATSLAKRQLGYMAQKFSLYGLLSVGQNLEFSAGVYGLEGRTKRERIDEMIEIFQLEPYLKAAPDSLPLGFKQRLAMACALMHRPPVLFLDEPTSGVDPITRREFWTHINGLVRKGVTVMVTTHFMDEAEYCDRVALMYQAQLIALDTPDALKQKAVTAERPEPTMEDAFIHLVEAEDDDTQEAATGADFPVRPARENLGPNEAPKSATGDARPPEISHRRFDLRRLAALVRKESLQLVRDPSSILIAFVLPVMLLFLFAYAVSLDIREVRLGVVLETDGAAAQSLAAAFSGTRYFKVTPARDRREVADQLVSGKLAGYVVIPQDFETRVARHGSAPLVQIITDGSQPNTASFVANYANGVLGNWLAGRAGAQPSAPRITLKPRFWFNPEIDTRRALLPGAVAIVMTIIGTLLTALVVAREWERGTMEAIMSTPASVPEILIGKLLPYFLLGLAATIGTALLVIFGFGVPIRGSWLALLAMSSAFLVPALGQGLLISSIARNQFIAAQLALLSGFLPAFLLSGFIYEIDSMPLPIRGLTHLVAARYFIDSLRTIFLAGDVWPMFLAHMAAMLAIGSVFFVFAMRKTRKTLDT</sequence>
<keyword evidence="5 8" id="KW-1133">Transmembrane helix</keyword>
<dbReference type="Gene3D" id="3.40.50.300">
    <property type="entry name" value="P-loop containing nucleotide triphosphate hydrolases"/>
    <property type="match status" value="2"/>
</dbReference>
<feature type="domain" description="ABC transporter" evidence="9">
    <location>
        <begin position="17"/>
        <end position="246"/>
    </location>
</feature>
<comment type="subcellular location">
    <subcellularLocation>
        <location evidence="1">Membrane</location>
        <topology evidence="1">Multi-pass membrane protein</topology>
    </subcellularLocation>
</comment>
<evidence type="ECO:0000256" key="6">
    <source>
        <dbReference type="ARBA" id="ARBA00023136"/>
    </source>
</evidence>
<accession>A0A1I5B401</accession>
<keyword evidence="4" id="KW-0067">ATP-binding</keyword>
<evidence type="ECO:0000259" key="10">
    <source>
        <dbReference type="PROSITE" id="PS51012"/>
    </source>
</evidence>